<feature type="transmembrane region" description="Helical" evidence="1">
    <location>
        <begin position="6"/>
        <end position="22"/>
    </location>
</feature>
<feature type="transmembrane region" description="Helical" evidence="1">
    <location>
        <begin position="34"/>
        <end position="51"/>
    </location>
</feature>
<evidence type="ECO:0000313" key="3">
    <source>
        <dbReference type="Proteomes" id="UP000183954"/>
    </source>
</evidence>
<dbReference type="AlphaFoldDB" id="A0A1M5WJ35"/>
<keyword evidence="3" id="KW-1185">Reference proteome</keyword>
<name>A0A1M5WJ35_9FIRM</name>
<dbReference type="Proteomes" id="UP000183954">
    <property type="component" value="Unassembled WGS sequence"/>
</dbReference>
<keyword evidence="1" id="KW-0812">Transmembrane</keyword>
<accession>A0A1M5WJ35</accession>
<protein>
    <submittedName>
        <fullName evidence="2">Uncharacterized protein</fullName>
    </submittedName>
</protein>
<sequence>MIIGTFIFYFILFAIVFSYPGFRNKKDKRSIFKLLTIPAILGLGMVFLTVIKVYFVYKILALLVVLVTFVLSYWQWGNQIRRLWNKF</sequence>
<evidence type="ECO:0000256" key="1">
    <source>
        <dbReference type="SAM" id="Phobius"/>
    </source>
</evidence>
<feature type="transmembrane region" description="Helical" evidence="1">
    <location>
        <begin position="57"/>
        <end position="76"/>
    </location>
</feature>
<evidence type="ECO:0000313" key="2">
    <source>
        <dbReference type="EMBL" id="SHH87461.1"/>
    </source>
</evidence>
<gene>
    <name evidence="2" type="ORF">SAMN02746098_01640</name>
</gene>
<proteinExistence type="predicted"/>
<reference evidence="3" key="1">
    <citation type="submission" date="2016-11" db="EMBL/GenBank/DDBJ databases">
        <authorList>
            <person name="Varghese N."/>
            <person name="Submissions S."/>
        </authorList>
    </citation>
    <scope>NUCLEOTIDE SEQUENCE [LARGE SCALE GENOMIC DNA]</scope>
    <source>
        <strain evidence="3">DSM 15449</strain>
    </source>
</reference>
<keyword evidence="1" id="KW-0472">Membrane</keyword>
<dbReference type="EMBL" id="FQXJ01000005">
    <property type="protein sequence ID" value="SHH87461.1"/>
    <property type="molecule type" value="Genomic_DNA"/>
</dbReference>
<organism evidence="2 3">
    <name type="scientific">Desulfosporosinus lacus DSM 15449</name>
    <dbReference type="NCBI Taxonomy" id="1121420"/>
    <lineage>
        <taxon>Bacteria</taxon>
        <taxon>Bacillati</taxon>
        <taxon>Bacillota</taxon>
        <taxon>Clostridia</taxon>
        <taxon>Eubacteriales</taxon>
        <taxon>Desulfitobacteriaceae</taxon>
        <taxon>Desulfosporosinus</taxon>
    </lineage>
</organism>
<keyword evidence="1" id="KW-1133">Transmembrane helix</keyword>